<evidence type="ECO:0000256" key="3">
    <source>
        <dbReference type="ARBA" id="ARBA00022692"/>
    </source>
</evidence>
<evidence type="ECO:0008006" key="9">
    <source>
        <dbReference type="Google" id="ProtNLM"/>
    </source>
</evidence>
<evidence type="ECO:0000313" key="7">
    <source>
        <dbReference type="EMBL" id="GGE28452.1"/>
    </source>
</evidence>
<evidence type="ECO:0000256" key="5">
    <source>
        <dbReference type="ARBA" id="ARBA00023136"/>
    </source>
</evidence>
<keyword evidence="4 6" id="KW-1133">Transmembrane helix</keyword>
<dbReference type="RefSeq" id="WP_188688269.1">
    <property type="nucleotide sequence ID" value="NZ_BMIR01000001.1"/>
</dbReference>
<dbReference type="InterPro" id="IPR039072">
    <property type="entry name" value="ATP_synth_I_Bacilli"/>
</dbReference>
<evidence type="ECO:0000256" key="4">
    <source>
        <dbReference type="ARBA" id="ARBA00022989"/>
    </source>
</evidence>
<dbReference type="GO" id="GO:0005886">
    <property type="term" value="C:plasma membrane"/>
    <property type="evidence" value="ECO:0007669"/>
    <property type="project" value="UniProtKB-SubCell"/>
</dbReference>
<keyword evidence="3 6" id="KW-0812">Transmembrane</keyword>
<gene>
    <name evidence="7" type="ORF">GCM10011391_03770</name>
</gene>
<keyword evidence="2" id="KW-1003">Cell membrane</keyword>
<organism evidence="7 8">
    <name type="scientific">Pullulanibacillus camelliae</name>
    <dbReference type="NCBI Taxonomy" id="1707096"/>
    <lineage>
        <taxon>Bacteria</taxon>
        <taxon>Bacillati</taxon>
        <taxon>Bacillota</taxon>
        <taxon>Bacilli</taxon>
        <taxon>Bacillales</taxon>
        <taxon>Sporolactobacillaceae</taxon>
        <taxon>Pullulanibacillus</taxon>
    </lineage>
</organism>
<reference evidence="7" key="1">
    <citation type="journal article" date="2014" name="Int. J. Syst. Evol. Microbiol.">
        <title>Complete genome sequence of Corynebacterium casei LMG S-19264T (=DSM 44701T), isolated from a smear-ripened cheese.</title>
        <authorList>
            <consortium name="US DOE Joint Genome Institute (JGI-PGF)"/>
            <person name="Walter F."/>
            <person name="Albersmeier A."/>
            <person name="Kalinowski J."/>
            <person name="Ruckert C."/>
        </authorList>
    </citation>
    <scope>NUCLEOTIDE SEQUENCE</scope>
    <source>
        <strain evidence="7">CGMCC 1.15371</strain>
    </source>
</reference>
<protein>
    <recommendedName>
        <fullName evidence="9">ATP synthase subunit I</fullName>
    </recommendedName>
</protein>
<dbReference type="PANTHER" id="PTHR40035:SF1">
    <property type="entry name" value="ATP SYNTHASE PROTEIN I"/>
    <property type="match status" value="1"/>
</dbReference>
<sequence>MENEWADLKWMRRLIIILSSGFLTILILLWLLTPAKSFIAGLLLGGLISFYNLLYLARRIRMAGLVAITGRPGLRGTGMFNRILMVAFAVILAVRFPEAIDYRSLILGLLLNFVLLIIVAVLFARKEAAMKEGRDGLGNNSKD</sequence>
<reference evidence="7" key="2">
    <citation type="submission" date="2020-09" db="EMBL/GenBank/DDBJ databases">
        <authorList>
            <person name="Sun Q."/>
            <person name="Zhou Y."/>
        </authorList>
    </citation>
    <scope>NUCLEOTIDE SEQUENCE</scope>
    <source>
        <strain evidence="7">CGMCC 1.15371</strain>
    </source>
</reference>
<name>A0A8J2VE78_9BACL</name>
<dbReference type="AlphaFoldDB" id="A0A8J2VE78"/>
<comment type="caution">
    <text evidence="7">The sequence shown here is derived from an EMBL/GenBank/DDBJ whole genome shotgun (WGS) entry which is preliminary data.</text>
</comment>
<dbReference type="PANTHER" id="PTHR40035">
    <property type="entry name" value="ATP SYNTHASE PROTEIN I"/>
    <property type="match status" value="1"/>
</dbReference>
<dbReference type="InterPro" id="IPR005598">
    <property type="entry name" value="ATP_synth_I"/>
</dbReference>
<feature type="transmembrane region" description="Helical" evidence="6">
    <location>
        <begin position="102"/>
        <end position="124"/>
    </location>
</feature>
<dbReference type="Pfam" id="PF03899">
    <property type="entry name" value="ATP-synt_I"/>
    <property type="match status" value="1"/>
</dbReference>
<evidence type="ECO:0000313" key="8">
    <source>
        <dbReference type="Proteomes" id="UP000628775"/>
    </source>
</evidence>
<dbReference type="Proteomes" id="UP000628775">
    <property type="component" value="Unassembled WGS sequence"/>
</dbReference>
<feature type="transmembrane region" description="Helical" evidence="6">
    <location>
        <begin position="78"/>
        <end position="96"/>
    </location>
</feature>
<keyword evidence="5 6" id="KW-0472">Membrane</keyword>
<dbReference type="EMBL" id="BMIR01000001">
    <property type="protein sequence ID" value="GGE28452.1"/>
    <property type="molecule type" value="Genomic_DNA"/>
</dbReference>
<evidence type="ECO:0000256" key="2">
    <source>
        <dbReference type="ARBA" id="ARBA00022475"/>
    </source>
</evidence>
<keyword evidence="8" id="KW-1185">Reference proteome</keyword>
<accession>A0A8J2VE78</accession>
<comment type="subcellular location">
    <subcellularLocation>
        <location evidence="1">Cell membrane</location>
        <topology evidence="1">Multi-pass membrane protein</topology>
    </subcellularLocation>
</comment>
<evidence type="ECO:0000256" key="1">
    <source>
        <dbReference type="ARBA" id="ARBA00004651"/>
    </source>
</evidence>
<proteinExistence type="predicted"/>
<feature type="transmembrane region" description="Helical" evidence="6">
    <location>
        <begin position="12"/>
        <end position="32"/>
    </location>
</feature>
<evidence type="ECO:0000256" key="6">
    <source>
        <dbReference type="SAM" id="Phobius"/>
    </source>
</evidence>
<feature type="transmembrane region" description="Helical" evidence="6">
    <location>
        <begin position="38"/>
        <end position="57"/>
    </location>
</feature>